<dbReference type="Proteomes" id="UP000624419">
    <property type="component" value="Unassembled WGS sequence"/>
</dbReference>
<proteinExistence type="predicted"/>
<protein>
    <submittedName>
        <fullName evidence="3">Nuclear transport factor 2 family protein</fullName>
    </submittedName>
</protein>
<dbReference type="Gene3D" id="3.10.450.50">
    <property type="match status" value="1"/>
</dbReference>
<evidence type="ECO:0000313" key="3">
    <source>
        <dbReference type="EMBL" id="MBD3584178.1"/>
    </source>
</evidence>
<feature type="signal peptide" evidence="1">
    <location>
        <begin position="1"/>
        <end position="21"/>
    </location>
</feature>
<organism evidence="3 4">
    <name type="scientific">Salinimonas profundi</name>
    <dbReference type="NCBI Taxonomy" id="2729140"/>
    <lineage>
        <taxon>Bacteria</taxon>
        <taxon>Pseudomonadati</taxon>
        <taxon>Pseudomonadota</taxon>
        <taxon>Gammaproteobacteria</taxon>
        <taxon>Alteromonadales</taxon>
        <taxon>Alteromonadaceae</taxon>
        <taxon>Alteromonas/Salinimonas group</taxon>
        <taxon>Salinimonas</taxon>
    </lineage>
</organism>
<gene>
    <name evidence="3" type="ORF">HHX48_00330</name>
</gene>
<feature type="chain" id="PRO_5047288341" evidence="1">
    <location>
        <begin position="22"/>
        <end position="152"/>
    </location>
</feature>
<dbReference type="SUPFAM" id="SSF54427">
    <property type="entry name" value="NTF2-like"/>
    <property type="match status" value="1"/>
</dbReference>
<evidence type="ECO:0000313" key="4">
    <source>
        <dbReference type="Proteomes" id="UP000624419"/>
    </source>
</evidence>
<evidence type="ECO:0000256" key="1">
    <source>
        <dbReference type="SAM" id="SignalP"/>
    </source>
</evidence>
<keyword evidence="4" id="KW-1185">Reference proteome</keyword>
<reference evidence="3 4" key="1">
    <citation type="submission" date="2020-04" db="EMBL/GenBank/DDBJ databases">
        <title>Salinimonas sp. HHU 13199.</title>
        <authorList>
            <person name="Cui X."/>
            <person name="Zhang D."/>
        </authorList>
    </citation>
    <scope>NUCLEOTIDE SEQUENCE [LARGE SCALE GENOMIC DNA]</scope>
    <source>
        <strain evidence="3 4">HHU 13199</strain>
    </source>
</reference>
<keyword evidence="1" id="KW-0732">Signal</keyword>
<comment type="caution">
    <text evidence="3">The sequence shown here is derived from an EMBL/GenBank/DDBJ whole genome shotgun (WGS) entry which is preliminary data.</text>
</comment>
<dbReference type="Pfam" id="PF14534">
    <property type="entry name" value="DUF4440"/>
    <property type="match status" value="1"/>
</dbReference>
<dbReference type="InterPro" id="IPR027843">
    <property type="entry name" value="DUF4440"/>
</dbReference>
<dbReference type="EMBL" id="JABBXD010000001">
    <property type="protein sequence ID" value="MBD3584178.1"/>
    <property type="molecule type" value="Genomic_DNA"/>
</dbReference>
<evidence type="ECO:0000259" key="2">
    <source>
        <dbReference type="Pfam" id="PF14534"/>
    </source>
</evidence>
<accession>A0ABR8LCY3</accession>
<dbReference type="InterPro" id="IPR032710">
    <property type="entry name" value="NTF2-like_dom_sf"/>
</dbReference>
<dbReference type="RefSeq" id="WP_191021658.1">
    <property type="nucleotide sequence ID" value="NZ_JABBXD010000001.1"/>
</dbReference>
<name>A0ABR8LCY3_9ALTE</name>
<sequence>MKFSNLLVTTLCAFTLHSVHAKESLSDTIKQQDKALFEAFNQCNPEKWRQYLAPNIEFYQDNDAPTYSRDELEPSFLDRCTAGKQASLIRRFIPEAHEVHPIEGVGAVQFGAHRFLIKEGASFKEVARPRFVHLWEKKDDKWQIIRVISYDH</sequence>
<feature type="domain" description="DUF4440" evidence="2">
    <location>
        <begin position="29"/>
        <end position="144"/>
    </location>
</feature>